<dbReference type="CDD" id="cd11304">
    <property type="entry name" value="Cadherin_repeat"/>
    <property type="match status" value="1"/>
</dbReference>
<protein>
    <submittedName>
        <fullName evidence="5">Calx-beta domain protein</fullName>
    </submittedName>
</protein>
<dbReference type="Gene3D" id="2.60.40.10">
    <property type="entry name" value="Immunoglobulins"/>
    <property type="match status" value="1"/>
</dbReference>
<evidence type="ECO:0000256" key="3">
    <source>
        <dbReference type="ARBA" id="ARBA00022837"/>
    </source>
</evidence>
<accession>A0A5C6FBE6</accession>
<proteinExistence type="predicted"/>
<dbReference type="GO" id="GO:0016020">
    <property type="term" value="C:membrane"/>
    <property type="evidence" value="ECO:0007669"/>
    <property type="project" value="InterPro"/>
</dbReference>
<organism evidence="5 6">
    <name type="scientific">Rubripirellula tenax</name>
    <dbReference type="NCBI Taxonomy" id="2528015"/>
    <lineage>
        <taxon>Bacteria</taxon>
        <taxon>Pseudomonadati</taxon>
        <taxon>Planctomycetota</taxon>
        <taxon>Planctomycetia</taxon>
        <taxon>Pirellulales</taxon>
        <taxon>Pirellulaceae</taxon>
        <taxon>Rubripirellula</taxon>
    </lineage>
</organism>
<dbReference type="InterPro" id="IPR013783">
    <property type="entry name" value="Ig-like_fold"/>
</dbReference>
<evidence type="ECO:0000313" key="6">
    <source>
        <dbReference type="Proteomes" id="UP000318288"/>
    </source>
</evidence>
<comment type="caution">
    <text evidence="5">The sequence shown here is derived from an EMBL/GenBank/DDBJ whole genome shotgun (WGS) entry which is preliminary data.</text>
</comment>
<dbReference type="Pfam" id="PF03160">
    <property type="entry name" value="Calx-beta"/>
    <property type="match status" value="1"/>
</dbReference>
<reference evidence="5 6" key="1">
    <citation type="submission" date="2019-02" db="EMBL/GenBank/DDBJ databases">
        <title>Deep-cultivation of Planctomycetes and their phenomic and genomic characterization uncovers novel biology.</title>
        <authorList>
            <person name="Wiegand S."/>
            <person name="Jogler M."/>
            <person name="Boedeker C."/>
            <person name="Pinto D."/>
            <person name="Vollmers J."/>
            <person name="Rivas-Marin E."/>
            <person name="Kohn T."/>
            <person name="Peeters S.H."/>
            <person name="Heuer A."/>
            <person name="Rast P."/>
            <person name="Oberbeckmann S."/>
            <person name="Bunk B."/>
            <person name="Jeske O."/>
            <person name="Meyerdierks A."/>
            <person name="Storesund J.E."/>
            <person name="Kallscheuer N."/>
            <person name="Luecker S."/>
            <person name="Lage O.M."/>
            <person name="Pohl T."/>
            <person name="Merkel B.J."/>
            <person name="Hornburger P."/>
            <person name="Mueller R.-W."/>
            <person name="Bruemmer F."/>
            <person name="Labrenz M."/>
            <person name="Spormann A.M."/>
            <person name="Op Den Camp H."/>
            <person name="Overmann J."/>
            <person name="Amann R."/>
            <person name="Jetten M.S.M."/>
            <person name="Mascher T."/>
            <person name="Medema M.H."/>
            <person name="Devos D.P."/>
            <person name="Kaster A.-K."/>
            <person name="Ovreas L."/>
            <person name="Rohde M."/>
            <person name="Galperin M.Y."/>
            <person name="Jogler C."/>
        </authorList>
    </citation>
    <scope>NUCLEOTIDE SEQUENCE [LARGE SCALE GENOMIC DNA]</scope>
    <source>
        <strain evidence="5 6">Poly51</strain>
    </source>
</reference>
<dbReference type="Proteomes" id="UP000318288">
    <property type="component" value="Unassembled WGS sequence"/>
</dbReference>
<keyword evidence="3" id="KW-0106">Calcium</keyword>
<dbReference type="RefSeq" id="WP_146458344.1">
    <property type="nucleotide sequence ID" value="NZ_SJPW01000003.1"/>
</dbReference>
<keyword evidence="1" id="KW-0732">Signal</keyword>
<dbReference type="InterPro" id="IPR038081">
    <property type="entry name" value="CalX-like_sf"/>
</dbReference>
<dbReference type="InterPro" id="IPR003644">
    <property type="entry name" value="Calx_beta"/>
</dbReference>
<dbReference type="OrthoDB" id="232855at2"/>
<gene>
    <name evidence="5" type="ORF">Poly51_28700</name>
</gene>
<dbReference type="AlphaFoldDB" id="A0A5C6FBE6"/>
<dbReference type="EMBL" id="SJPW01000003">
    <property type="protein sequence ID" value="TWU56951.1"/>
    <property type="molecule type" value="Genomic_DNA"/>
</dbReference>
<evidence type="ECO:0000313" key="5">
    <source>
        <dbReference type="EMBL" id="TWU56951.1"/>
    </source>
</evidence>
<feature type="domain" description="Calx-beta" evidence="4">
    <location>
        <begin position="201"/>
        <end position="311"/>
    </location>
</feature>
<keyword evidence="2" id="KW-0677">Repeat</keyword>
<sequence length="919" mass="97415">MPIVEQTIINDGAATRSSLTKIEFRLDQPVLLDSTHGSPITLLNTTTGTIVGTSISNSIVDGKSRLTLGFLPGNSVIDGQVPVAPSTLANGVYQLRLHSDAVSSLAGTPLDGNNDGVAGDDYVFGGYRFDQSHRWFGELTGDGLNNNSDLIVFVPYFGEPPPPYREDMDLDRDGVFDSTDKNGLISSVFAPIPTQLRPAAIVDVQRFSGEVAEPDSQAAFLVSMSSPRASDTVIQYTVGGDAIGGTDYVSLSGTATILAGQTSVSIDVTVLPDSQIEAPETVAITLISIAPGGTTVGLSPTGRSSEITIVEAPTGNQPPDFFPGQSLSQPGPISLGSYLGRIPAYDPDGDSLTYAISTGSSSLASGLISVDPATGDLYLRDLVPLPTGGTTGALSFTATDPLGLQVSGTVNITIPELPETVSDDYRDAGSHRYGITFDLRPASVSADGETLYTTLLKPDGNPLSPGQTLDDVQGGYTYGSYTAGLDGVLKYTPNETLYADRYFSFNDDFALTGISRLERPQQTLVLLAAIGSSGAAVATNPPTSATTYQRLAERKATPRLTNTQPVGIADGLFSYDFGVLTTRPVFAQLNDLLSIDVSQWFIDPDGDKVIVQGAFAGFGSDNIGIDVQSESSKALIDIKGDVFGSSQQFDQATVTLYISDHPFVSTGPELEIPLRDFDDAFPTYDILEGITYLKPTQRPDLNETSSSTPAEIAGNAAWRQRFNEWRVSSTTFASGTDRAQGFTSGNTSVDLTTGNAKVAQTLPLSDAFDELSIPLGGLIYSGDLVDNKSLAKVVIDRPASELNLPVATIRAIDRFDVEVTLADHYVNEASTPVVRTYQFPVATVDRKNGRFELTVPIIDKSTDVRDSGVFGYQISVKPHYTTTSTDPADRPVTLTSSGRVAVVKQTTVKPADFNSADTS</sequence>
<evidence type="ECO:0000259" key="4">
    <source>
        <dbReference type="Pfam" id="PF03160"/>
    </source>
</evidence>
<evidence type="ECO:0000256" key="1">
    <source>
        <dbReference type="ARBA" id="ARBA00022729"/>
    </source>
</evidence>
<name>A0A5C6FBE6_9BACT</name>
<keyword evidence="6" id="KW-1185">Reference proteome</keyword>
<evidence type="ECO:0000256" key="2">
    <source>
        <dbReference type="ARBA" id="ARBA00022737"/>
    </source>
</evidence>
<dbReference type="GO" id="GO:0007154">
    <property type="term" value="P:cell communication"/>
    <property type="evidence" value="ECO:0007669"/>
    <property type="project" value="InterPro"/>
</dbReference>
<dbReference type="Gene3D" id="2.60.40.2030">
    <property type="match status" value="1"/>
</dbReference>
<dbReference type="SUPFAM" id="SSF141072">
    <property type="entry name" value="CalX-like"/>
    <property type="match status" value="1"/>
</dbReference>